<evidence type="ECO:0000256" key="1">
    <source>
        <dbReference type="PROSITE-ProRule" id="PRU00221"/>
    </source>
</evidence>
<gene>
    <name evidence="3" type="ORF">PPRIM_AZ9-3.1.T1360109</name>
</gene>
<name>A0A8S1PYA9_PARPR</name>
<dbReference type="InterPro" id="IPR001680">
    <property type="entry name" value="WD40_rpt"/>
</dbReference>
<dbReference type="PANTHER" id="PTHR19920:SF0">
    <property type="entry name" value="CYTOSOLIC IRON-SULFUR PROTEIN ASSEMBLY PROTEIN CIAO1-RELATED"/>
    <property type="match status" value="1"/>
</dbReference>
<dbReference type="SMART" id="SM00320">
    <property type="entry name" value="WD40"/>
    <property type="match status" value="4"/>
</dbReference>
<protein>
    <recommendedName>
        <fullName evidence="5">WD40-repeat-containing domain</fullName>
    </recommendedName>
</protein>
<reference evidence="3" key="1">
    <citation type="submission" date="2021-01" db="EMBL/GenBank/DDBJ databases">
        <authorList>
            <consortium name="Genoscope - CEA"/>
            <person name="William W."/>
        </authorList>
    </citation>
    <scope>NUCLEOTIDE SEQUENCE</scope>
</reference>
<evidence type="ECO:0000256" key="2">
    <source>
        <dbReference type="SAM" id="MobiDB-lite"/>
    </source>
</evidence>
<dbReference type="Pfam" id="PF00400">
    <property type="entry name" value="WD40"/>
    <property type="match status" value="3"/>
</dbReference>
<evidence type="ECO:0008006" key="5">
    <source>
        <dbReference type="Google" id="ProtNLM"/>
    </source>
</evidence>
<accession>A0A8S1PYA9</accession>
<dbReference type="EMBL" id="CAJJDM010000139">
    <property type="protein sequence ID" value="CAD8108297.1"/>
    <property type="molecule type" value="Genomic_DNA"/>
</dbReference>
<feature type="repeat" description="WD" evidence="1">
    <location>
        <begin position="250"/>
        <end position="282"/>
    </location>
</feature>
<keyword evidence="4" id="KW-1185">Reference proteome</keyword>
<dbReference type="GO" id="GO:0097361">
    <property type="term" value="C:cytosolic [4Fe-4S] assembly targeting complex"/>
    <property type="evidence" value="ECO:0007669"/>
    <property type="project" value="TreeGrafter"/>
</dbReference>
<dbReference type="GO" id="GO:0016226">
    <property type="term" value="P:iron-sulfur cluster assembly"/>
    <property type="evidence" value="ECO:0007669"/>
    <property type="project" value="TreeGrafter"/>
</dbReference>
<evidence type="ECO:0000313" key="4">
    <source>
        <dbReference type="Proteomes" id="UP000688137"/>
    </source>
</evidence>
<proteinExistence type="predicted"/>
<dbReference type="OMA" id="WEIQIRK"/>
<evidence type="ECO:0000313" key="3">
    <source>
        <dbReference type="EMBL" id="CAD8108297.1"/>
    </source>
</evidence>
<feature type="repeat" description="WD" evidence="1">
    <location>
        <begin position="296"/>
        <end position="327"/>
    </location>
</feature>
<dbReference type="PANTHER" id="PTHR19920">
    <property type="entry name" value="WD40 PROTEIN CIAO1"/>
    <property type="match status" value="1"/>
</dbReference>
<comment type="caution">
    <text evidence="3">The sequence shown here is derived from an EMBL/GenBank/DDBJ whole genome shotgun (WGS) entry which is preliminary data.</text>
</comment>
<feature type="region of interest" description="Disordered" evidence="2">
    <location>
        <begin position="111"/>
        <end position="131"/>
    </location>
</feature>
<dbReference type="PROSITE" id="PS50082">
    <property type="entry name" value="WD_REPEATS_2"/>
    <property type="match status" value="2"/>
</dbReference>
<organism evidence="3 4">
    <name type="scientific">Paramecium primaurelia</name>
    <dbReference type="NCBI Taxonomy" id="5886"/>
    <lineage>
        <taxon>Eukaryota</taxon>
        <taxon>Sar</taxon>
        <taxon>Alveolata</taxon>
        <taxon>Ciliophora</taxon>
        <taxon>Intramacronucleata</taxon>
        <taxon>Oligohymenophorea</taxon>
        <taxon>Peniculida</taxon>
        <taxon>Parameciidae</taxon>
        <taxon>Paramecium</taxon>
    </lineage>
</organism>
<keyword evidence="1" id="KW-0853">WD repeat</keyword>
<dbReference type="Proteomes" id="UP000688137">
    <property type="component" value="Unassembled WGS sequence"/>
</dbReference>
<feature type="compositionally biased region" description="Basic and acidic residues" evidence="2">
    <location>
        <begin position="114"/>
        <end position="125"/>
    </location>
</feature>
<dbReference type="AlphaFoldDB" id="A0A8S1PYA9"/>
<dbReference type="PROSITE" id="PS50294">
    <property type="entry name" value="WD_REPEATS_REGION"/>
    <property type="match status" value="1"/>
</dbReference>
<sequence>MNIYNKETNNSQTLSNRKLKFQDILIQINQLKQIITLMDERLQQVEKDIIKNEIEQECNQQSLLNETIYLSDFINLNELISHFHNTITILQSAFGDIHKNIKVQNKQVAIENQEQSKDDEKERQNAKQSQLIQQENNEKANLQIQLLKQKESEQLLKIQNQTLINQIEQLSKNAIILESQLKEQSKKKQETQILQKFKYEQINQNNSIKQQEFCGALSFNADCSILAVGCNKQIKMYDFMQGTLKLIQTLNDHYNIIVTLNFMKNNNQQFVSGSSDNYIFVWIMNQNYQWVCQQKLQGHTSGILCLILSENDDLMITGSRDKKIKFWIKPNNNADWSCSQTISEHKDYVNAVSMNENENRLISCGEDKLILVFERPSKFQDQWNLIQKITIQIMGLRLCFISDNQFTFQPCKQSYMSVFELDNNNIYKQKADVAVKGGNDDCYYLFPQQFNKQKNVLINKNVSYINFIRKNENGELITEQSIDFCTNSINGKLSDDGEYLATWDRKSWEIQIRKYQEF</sequence>